<feature type="transmembrane region" description="Helical" evidence="1">
    <location>
        <begin position="6"/>
        <end position="27"/>
    </location>
</feature>
<keyword evidence="1" id="KW-0812">Transmembrane</keyword>
<evidence type="ECO:0000256" key="1">
    <source>
        <dbReference type="SAM" id="Phobius"/>
    </source>
</evidence>
<dbReference type="PANTHER" id="PTHR38687">
    <property type="entry name" value="CELL DIVISION PROTEIN DEDD-RELATED"/>
    <property type="match status" value="1"/>
</dbReference>
<keyword evidence="1" id="KW-0472">Membrane</keyword>
<dbReference type="SUPFAM" id="SSF110997">
    <property type="entry name" value="Sporulation related repeat"/>
    <property type="match status" value="1"/>
</dbReference>
<dbReference type="Gene3D" id="3.30.70.1070">
    <property type="entry name" value="Sporulation related repeat"/>
    <property type="match status" value="1"/>
</dbReference>
<reference evidence="3 4" key="1">
    <citation type="submission" date="2022-01" db="EMBL/GenBank/DDBJ databases">
        <title>Paraglaciecola sp. G1-23.</title>
        <authorList>
            <person name="Jin M.S."/>
            <person name="Han D.M."/>
            <person name="Kim H.M."/>
            <person name="Jeon C.O."/>
        </authorList>
    </citation>
    <scope>NUCLEOTIDE SEQUENCE [LARGE SCALE GENOMIC DNA]</scope>
    <source>
        <strain evidence="3 4">G1-23</strain>
    </source>
</reference>
<sequence>MSPALKNRLVGTVIIVAIAVIFLPDLLDGKKETKRNLFVDLPEKPQMKQVKAPSEFNTDKIKQASTRKIEVLTEQAVDEEPKAVSEGDTETVLDVKIPDNVEQDRQIEDPSSQLSLDETVTESGAKTATKSTSLAAQTVVHHDQDKLLAGAGWVVQLGSFRHQKNVKELLAKLEKAGYRAFSRPVKTSSGNLTKVFVGPDLDKQKLTTALSHLKQLTNLQGRVTPFTVQ</sequence>
<proteinExistence type="predicted"/>
<dbReference type="RefSeq" id="WP_235310246.1">
    <property type="nucleotide sequence ID" value="NZ_JAKGAS010000001.1"/>
</dbReference>
<evidence type="ECO:0000313" key="3">
    <source>
        <dbReference type="EMBL" id="MCF2946721.1"/>
    </source>
</evidence>
<dbReference type="EMBL" id="JAKGAS010000001">
    <property type="protein sequence ID" value="MCF2946721.1"/>
    <property type="molecule type" value="Genomic_DNA"/>
</dbReference>
<organism evidence="3 4">
    <name type="scientific">Paraglaciecola algarum</name>
    <dbReference type="NCBI Taxonomy" id="3050085"/>
    <lineage>
        <taxon>Bacteria</taxon>
        <taxon>Pseudomonadati</taxon>
        <taxon>Pseudomonadota</taxon>
        <taxon>Gammaproteobacteria</taxon>
        <taxon>Alteromonadales</taxon>
        <taxon>Alteromonadaceae</taxon>
        <taxon>Paraglaciecola</taxon>
    </lineage>
</organism>
<dbReference type="Proteomes" id="UP001521137">
    <property type="component" value="Unassembled WGS sequence"/>
</dbReference>
<dbReference type="PANTHER" id="PTHR38687:SF1">
    <property type="entry name" value="CELL DIVISION PROTEIN DEDD"/>
    <property type="match status" value="1"/>
</dbReference>
<dbReference type="InterPro" id="IPR036680">
    <property type="entry name" value="SPOR-like_sf"/>
</dbReference>
<name>A0ABS9D4U6_9ALTE</name>
<comment type="caution">
    <text evidence="3">The sequence shown here is derived from an EMBL/GenBank/DDBJ whole genome shotgun (WGS) entry which is preliminary data.</text>
</comment>
<dbReference type="InterPro" id="IPR007730">
    <property type="entry name" value="SPOR-like_dom"/>
</dbReference>
<accession>A0ABS9D4U6</accession>
<keyword evidence="4" id="KW-1185">Reference proteome</keyword>
<gene>
    <name evidence="3" type="ORF">L0668_01265</name>
</gene>
<dbReference type="PROSITE" id="PS51724">
    <property type="entry name" value="SPOR"/>
    <property type="match status" value="1"/>
</dbReference>
<dbReference type="InterPro" id="IPR052521">
    <property type="entry name" value="Cell_div_SPOR-domain"/>
</dbReference>
<evidence type="ECO:0000259" key="2">
    <source>
        <dbReference type="PROSITE" id="PS51724"/>
    </source>
</evidence>
<protein>
    <submittedName>
        <fullName evidence="3">SPOR domain-containing protein</fullName>
    </submittedName>
</protein>
<feature type="domain" description="SPOR" evidence="2">
    <location>
        <begin position="147"/>
        <end position="226"/>
    </location>
</feature>
<keyword evidence="1" id="KW-1133">Transmembrane helix</keyword>
<dbReference type="Pfam" id="PF05036">
    <property type="entry name" value="SPOR"/>
    <property type="match status" value="1"/>
</dbReference>
<evidence type="ECO:0000313" key="4">
    <source>
        <dbReference type="Proteomes" id="UP001521137"/>
    </source>
</evidence>